<dbReference type="GO" id="GO:0046872">
    <property type="term" value="F:metal ion binding"/>
    <property type="evidence" value="ECO:0007669"/>
    <property type="project" value="UniProtKB-KW"/>
</dbReference>
<organism evidence="10 11">
    <name type="scientific">Talaromyces rugulosus</name>
    <name type="common">Penicillium rugulosum</name>
    <dbReference type="NCBI Taxonomy" id="121627"/>
    <lineage>
        <taxon>Eukaryota</taxon>
        <taxon>Fungi</taxon>
        <taxon>Dikarya</taxon>
        <taxon>Ascomycota</taxon>
        <taxon>Pezizomycotina</taxon>
        <taxon>Eurotiomycetes</taxon>
        <taxon>Eurotiomycetidae</taxon>
        <taxon>Eurotiales</taxon>
        <taxon>Trichocomaceae</taxon>
        <taxon>Talaromyces</taxon>
        <taxon>Talaromyces sect. Islandici</taxon>
    </lineage>
</organism>
<evidence type="ECO:0000256" key="8">
    <source>
        <dbReference type="SAM" id="MobiDB-lite"/>
    </source>
</evidence>
<keyword evidence="4" id="KW-0808">Transferase</keyword>
<comment type="similarity">
    <text evidence="2">Belongs to the protein prenyltransferase subunit beta family.</text>
</comment>
<dbReference type="SUPFAM" id="SSF48239">
    <property type="entry name" value="Terpenoid cyclases/Protein prenyltransferases"/>
    <property type="match status" value="1"/>
</dbReference>
<dbReference type="InterPro" id="IPR008930">
    <property type="entry name" value="Terpenoid_cyclase/PrenylTrfase"/>
</dbReference>
<dbReference type="Gene3D" id="1.50.10.20">
    <property type="match status" value="1"/>
</dbReference>
<feature type="domain" description="Prenyltransferase alpha-alpha toroid" evidence="9">
    <location>
        <begin position="6"/>
        <end position="407"/>
    </location>
</feature>
<dbReference type="GO" id="GO:0004662">
    <property type="term" value="F:CAAX-protein geranylgeranyltransferase activity"/>
    <property type="evidence" value="ECO:0007669"/>
    <property type="project" value="TreeGrafter"/>
</dbReference>
<dbReference type="Pfam" id="PF00432">
    <property type="entry name" value="Prenyltrans"/>
    <property type="match status" value="1"/>
</dbReference>
<evidence type="ECO:0000256" key="4">
    <source>
        <dbReference type="ARBA" id="ARBA00022679"/>
    </source>
</evidence>
<keyword evidence="5" id="KW-0479">Metal-binding</keyword>
<accession>A0A7H8RA75</accession>
<comment type="cofactor">
    <cofactor evidence="1">
        <name>Zn(2+)</name>
        <dbReference type="ChEBI" id="CHEBI:29105"/>
    </cofactor>
</comment>
<feature type="compositionally biased region" description="Acidic residues" evidence="8">
    <location>
        <begin position="261"/>
        <end position="281"/>
    </location>
</feature>
<dbReference type="GeneID" id="55997295"/>
<keyword evidence="3" id="KW-0637">Prenyltransferase</keyword>
<evidence type="ECO:0000256" key="1">
    <source>
        <dbReference type="ARBA" id="ARBA00001947"/>
    </source>
</evidence>
<feature type="region of interest" description="Disordered" evidence="8">
    <location>
        <begin position="260"/>
        <end position="288"/>
    </location>
</feature>
<name>A0A7H8RA75_TALRU</name>
<dbReference type="PANTHER" id="PTHR11774:SF4">
    <property type="entry name" value="GERANYLGERANYL TRANSFERASE TYPE-1 SUBUNIT BETA"/>
    <property type="match status" value="1"/>
</dbReference>
<proteinExistence type="inferred from homology"/>
<keyword evidence="6" id="KW-0677">Repeat</keyword>
<protein>
    <recommendedName>
        <fullName evidence="9">Prenyltransferase alpha-alpha toroid domain-containing protein</fullName>
    </recommendedName>
</protein>
<dbReference type="AlphaFoldDB" id="A0A7H8RA75"/>
<keyword evidence="7" id="KW-0862">Zinc</keyword>
<dbReference type="InterPro" id="IPR045089">
    <property type="entry name" value="PGGT1B-like"/>
</dbReference>
<evidence type="ECO:0000256" key="6">
    <source>
        <dbReference type="ARBA" id="ARBA00022737"/>
    </source>
</evidence>
<keyword evidence="11" id="KW-1185">Reference proteome</keyword>
<evidence type="ECO:0000256" key="5">
    <source>
        <dbReference type="ARBA" id="ARBA00022723"/>
    </source>
</evidence>
<sequence length="422" mass="46903">MAPAEFTKERHIKYFLRCLRTLLPHQYTSGDSGRILLAFFIISGLDLLGVLKTKTTAEERQRYIDWLYHCQHPSGGIRGFTGTIFGGDDKRTPENEAWDPANLPSTFLALETLLLLGDDFSRLNRKGCLIWLRKLQRENGSFGETLGVDEEIEGGSDLRFCYCAAGIRYLLRGPHKNDVPGVEDIDAARLVSFIQSSQSYEGGLAEASFCEAHAGHTYCGIGALSFLKRTDGNVQETELLLPQSERFNSLLSFLVSRQTTELEEEEDDDDEDEHSDSEDPEAATNPVLETKMAMDSLSLNEKFEILPDLLPQNADSLVWAGFSGRSNKIADTCYCFWVTGALDIIEQLPVINATSLRRYLLEKTQHIIGGFGKSVGEPPDLYHAYLGMMALALINEPGLEAADATLCTGASLSQNLESLPWW</sequence>
<evidence type="ECO:0000256" key="3">
    <source>
        <dbReference type="ARBA" id="ARBA00022602"/>
    </source>
</evidence>
<dbReference type="PANTHER" id="PTHR11774">
    <property type="entry name" value="GERANYLGERANYL TRANSFERASE TYPE BETA SUBUNIT"/>
    <property type="match status" value="1"/>
</dbReference>
<evidence type="ECO:0000256" key="7">
    <source>
        <dbReference type="ARBA" id="ARBA00022833"/>
    </source>
</evidence>
<gene>
    <name evidence="10" type="ORF">TRUGW13939_09812</name>
</gene>
<dbReference type="KEGG" id="trg:TRUGW13939_09812"/>
<dbReference type="InterPro" id="IPR001330">
    <property type="entry name" value="Prenyltrans"/>
</dbReference>
<dbReference type="OrthoDB" id="24893at2759"/>
<dbReference type="RefSeq" id="XP_035348825.1">
    <property type="nucleotide sequence ID" value="XM_035492932.1"/>
</dbReference>
<dbReference type="EMBL" id="CP055902">
    <property type="protein sequence ID" value="QKX62651.1"/>
    <property type="molecule type" value="Genomic_DNA"/>
</dbReference>
<dbReference type="Proteomes" id="UP000509510">
    <property type="component" value="Chromosome V"/>
</dbReference>
<reference evidence="11" key="1">
    <citation type="submission" date="2020-06" db="EMBL/GenBank/DDBJ databases">
        <title>A chromosome-scale genome assembly of Talaromyces rugulosus W13939.</title>
        <authorList>
            <person name="Wang B."/>
            <person name="Guo L."/>
            <person name="Ye K."/>
            <person name="Wang L."/>
        </authorList>
    </citation>
    <scope>NUCLEOTIDE SEQUENCE [LARGE SCALE GENOMIC DNA]</scope>
    <source>
        <strain evidence="11">W13939</strain>
    </source>
</reference>
<evidence type="ECO:0000259" key="9">
    <source>
        <dbReference type="Pfam" id="PF00432"/>
    </source>
</evidence>
<evidence type="ECO:0000313" key="11">
    <source>
        <dbReference type="Proteomes" id="UP000509510"/>
    </source>
</evidence>
<dbReference type="GO" id="GO:0005953">
    <property type="term" value="C:CAAX-protein geranylgeranyltransferase complex"/>
    <property type="evidence" value="ECO:0007669"/>
    <property type="project" value="TreeGrafter"/>
</dbReference>
<evidence type="ECO:0000313" key="10">
    <source>
        <dbReference type="EMBL" id="QKX62651.1"/>
    </source>
</evidence>
<evidence type="ECO:0000256" key="2">
    <source>
        <dbReference type="ARBA" id="ARBA00010497"/>
    </source>
</evidence>